<evidence type="ECO:0000256" key="1">
    <source>
        <dbReference type="SAM" id="MobiDB-lite"/>
    </source>
</evidence>
<protein>
    <submittedName>
        <fullName evidence="2">Uncharacterized protein</fullName>
    </submittedName>
</protein>
<sequence>MHAVRLEEEWQSGPRTKRTDVWGYEGYEGFGTVGLEEMGIEPPTFWFLNDLIYSLCPGFTRRHRGADQETFHRSSLKKWSLREVVDELRRRRRKEKEEEEEEEEEEDDGGVFFQDTLSFFVRR</sequence>
<comment type="caution">
    <text evidence="2">The sequence shown here is derived from an EMBL/GenBank/DDBJ whole genome shotgun (WGS) entry which is preliminary data.</text>
</comment>
<evidence type="ECO:0000313" key="2">
    <source>
        <dbReference type="EMBL" id="CAB1440650.1"/>
    </source>
</evidence>
<gene>
    <name evidence="2" type="ORF">PLEPLA_LOCUS28416</name>
</gene>
<proteinExistence type="predicted"/>
<name>A0A9N7YWT6_PLEPL</name>
<evidence type="ECO:0000313" key="3">
    <source>
        <dbReference type="Proteomes" id="UP001153269"/>
    </source>
</evidence>
<keyword evidence="3" id="KW-1185">Reference proteome</keyword>
<dbReference type="AlphaFoldDB" id="A0A9N7YWT6"/>
<dbReference type="EMBL" id="CADEAL010002480">
    <property type="protein sequence ID" value="CAB1440650.1"/>
    <property type="molecule type" value="Genomic_DNA"/>
</dbReference>
<feature type="region of interest" description="Disordered" evidence="1">
    <location>
        <begin position="91"/>
        <end position="123"/>
    </location>
</feature>
<feature type="compositionally biased region" description="Acidic residues" evidence="1">
    <location>
        <begin position="97"/>
        <end position="109"/>
    </location>
</feature>
<reference evidence="2" key="1">
    <citation type="submission" date="2020-03" db="EMBL/GenBank/DDBJ databases">
        <authorList>
            <person name="Weist P."/>
        </authorList>
    </citation>
    <scope>NUCLEOTIDE SEQUENCE</scope>
</reference>
<accession>A0A9N7YWT6</accession>
<organism evidence="2 3">
    <name type="scientific">Pleuronectes platessa</name>
    <name type="common">European plaice</name>
    <dbReference type="NCBI Taxonomy" id="8262"/>
    <lineage>
        <taxon>Eukaryota</taxon>
        <taxon>Metazoa</taxon>
        <taxon>Chordata</taxon>
        <taxon>Craniata</taxon>
        <taxon>Vertebrata</taxon>
        <taxon>Euteleostomi</taxon>
        <taxon>Actinopterygii</taxon>
        <taxon>Neopterygii</taxon>
        <taxon>Teleostei</taxon>
        <taxon>Neoteleostei</taxon>
        <taxon>Acanthomorphata</taxon>
        <taxon>Carangaria</taxon>
        <taxon>Pleuronectiformes</taxon>
        <taxon>Pleuronectoidei</taxon>
        <taxon>Pleuronectidae</taxon>
        <taxon>Pleuronectes</taxon>
    </lineage>
</organism>
<dbReference type="Proteomes" id="UP001153269">
    <property type="component" value="Unassembled WGS sequence"/>
</dbReference>